<reference evidence="1" key="1">
    <citation type="journal article" date="2023" name="Plant J.">
        <title>Genome sequences and population genomics provide insights into the demographic history, inbreeding, and mutation load of two 'living fossil' tree species of Dipteronia.</title>
        <authorList>
            <person name="Feng Y."/>
            <person name="Comes H.P."/>
            <person name="Chen J."/>
            <person name="Zhu S."/>
            <person name="Lu R."/>
            <person name="Zhang X."/>
            <person name="Li P."/>
            <person name="Qiu J."/>
            <person name="Olsen K.M."/>
            <person name="Qiu Y."/>
        </authorList>
    </citation>
    <scope>NUCLEOTIDE SEQUENCE</scope>
    <source>
        <strain evidence="1">KIB01</strain>
    </source>
</reference>
<name>A0AAD9TS96_9ROSI</name>
<protein>
    <recommendedName>
        <fullName evidence="3">DDE Tnp4 domain-containing protein</fullName>
    </recommendedName>
</protein>
<evidence type="ECO:0000313" key="2">
    <source>
        <dbReference type="Proteomes" id="UP001280121"/>
    </source>
</evidence>
<comment type="caution">
    <text evidence="1">The sequence shown here is derived from an EMBL/GenBank/DDBJ whole genome shotgun (WGS) entry which is preliminary data.</text>
</comment>
<dbReference type="Proteomes" id="UP001280121">
    <property type="component" value="Unassembled WGS sequence"/>
</dbReference>
<dbReference type="AlphaFoldDB" id="A0AAD9TS96"/>
<evidence type="ECO:0000313" key="1">
    <source>
        <dbReference type="EMBL" id="KAK2640849.1"/>
    </source>
</evidence>
<organism evidence="1 2">
    <name type="scientific">Dipteronia dyeriana</name>
    <dbReference type="NCBI Taxonomy" id="168575"/>
    <lineage>
        <taxon>Eukaryota</taxon>
        <taxon>Viridiplantae</taxon>
        <taxon>Streptophyta</taxon>
        <taxon>Embryophyta</taxon>
        <taxon>Tracheophyta</taxon>
        <taxon>Spermatophyta</taxon>
        <taxon>Magnoliopsida</taxon>
        <taxon>eudicotyledons</taxon>
        <taxon>Gunneridae</taxon>
        <taxon>Pentapetalae</taxon>
        <taxon>rosids</taxon>
        <taxon>malvids</taxon>
        <taxon>Sapindales</taxon>
        <taxon>Sapindaceae</taxon>
        <taxon>Hippocastanoideae</taxon>
        <taxon>Acereae</taxon>
        <taxon>Dipteronia</taxon>
    </lineage>
</organism>
<sequence length="104" mass="12029">MGLAGNGNDPANEKEYFNFRYVSLRNVIKRIFGIFKSRFTFFKLAPPFSFKTQVEIAWTYIALNNFLCKECRYVEFPIEGESASSLSPIVVEELEELVSQTQEQ</sequence>
<evidence type="ECO:0008006" key="3">
    <source>
        <dbReference type="Google" id="ProtNLM"/>
    </source>
</evidence>
<accession>A0AAD9TS96</accession>
<gene>
    <name evidence="1" type="ORF">Ddye_022612</name>
</gene>
<dbReference type="EMBL" id="JANJYI010000007">
    <property type="protein sequence ID" value="KAK2640849.1"/>
    <property type="molecule type" value="Genomic_DNA"/>
</dbReference>
<proteinExistence type="predicted"/>
<keyword evidence="2" id="KW-1185">Reference proteome</keyword>